<dbReference type="EMBL" id="KZ293434">
    <property type="protein sequence ID" value="PBK67998.1"/>
    <property type="molecule type" value="Genomic_DNA"/>
</dbReference>
<protein>
    <submittedName>
        <fullName evidence="1">Uncharacterized protein</fullName>
    </submittedName>
</protein>
<proteinExistence type="predicted"/>
<keyword evidence="2" id="KW-1185">Reference proteome</keyword>
<accession>A0A2H3BPN2</accession>
<dbReference type="Proteomes" id="UP000218334">
    <property type="component" value="Unassembled WGS sequence"/>
</dbReference>
<organism evidence="1 2">
    <name type="scientific">Armillaria solidipes</name>
    <dbReference type="NCBI Taxonomy" id="1076256"/>
    <lineage>
        <taxon>Eukaryota</taxon>
        <taxon>Fungi</taxon>
        <taxon>Dikarya</taxon>
        <taxon>Basidiomycota</taxon>
        <taxon>Agaricomycotina</taxon>
        <taxon>Agaricomycetes</taxon>
        <taxon>Agaricomycetidae</taxon>
        <taxon>Agaricales</taxon>
        <taxon>Marasmiineae</taxon>
        <taxon>Physalacriaceae</taxon>
        <taxon>Armillaria</taxon>
    </lineage>
</organism>
<dbReference type="AlphaFoldDB" id="A0A2H3BPN2"/>
<reference evidence="2" key="1">
    <citation type="journal article" date="2017" name="Nat. Ecol. Evol.">
        <title>Genome expansion and lineage-specific genetic innovations in the forest pathogenic fungi Armillaria.</title>
        <authorList>
            <person name="Sipos G."/>
            <person name="Prasanna A.N."/>
            <person name="Walter M.C."/>
            <person name="O'Connor E."/>
            <person name="Balint B."/>
            <person name="Krizsan K."/>
            <person name="Kiss B."/>
            <person name="Hess J."/>
            <person name="Varga T."/>
            <person name="Slot J."/>
            <person name="Riley R."/>
            <person name="Boka B."/>
            <person name="Rigling D."/>
            <person name="Barry K."/>
            <person name="Lee J."/>
            <person name="Mihaltcheva S."/>
            <person name="LaButti K."/>
            <person name="Lipzen A."/>
            <person name="Waldron R."/>
            <person name="Moloney N.M."/>
            <person name="Sperisen C."/>
            <person name="Kredics L."/>
            <person name="Vagvoelgyi C."/>
            <person name="Patrignani A."/>
            <person name="Fitzpatrick D."/>
            <person name="Nagy I."/>
            <person name="Doyle S."/>
            <person name="Anderson J.B."/>
            <person name="Grigoriev I.V."/>
            <person name="Gueldener U."/>
            <person name="Muensterkoetter M."/>
            <person name="Nagy L.G."/>
        </authorList>
    </citation>
    <scope>NUCLEOTIDE SEQUENCE [LARGE SCALE GENOMIC DNA]</scope>
    <source>
        <strain evidence="2">28-4</strain>
    </source>
</reference>
<gene>
    <name evidence="1" type="ORF">ARMSODRAFT_958530</name>
</gene>
<name>A0A2H3BPN2_9AGAR</name>
<evidence type="ECO:0000313" key="1">
    <source>
        <dbReference type="EMBL" id="PBK67998.1"/>
    </source>
</evidence>
<evidence type="ECO:0000313" key="2">
    <source>
        <dbReference type="Proteomes" id="UP000218334"/>
    </source>
</evidence>
<sequence length="95" mass="10514">MAVRLCPNNRLSFTATTIIAHKLPQATRLSAMISTLEINLALRRAFKNQYQKRETKAKTSLKGETVQSQVSIVTGKTTAATKKRLNQETKEPNAG</sequence>